<evidence type="ECO:0000313" key="2">
    <source>
        <dbReference type="EMBL" id="GGG99834.1"/>
    </source>
</evidence>
<reference evidence="3" key="1">
    <citation type="journal article" date="2019" name="Int. J. Syst. Evol. Microbiol.">
        <title>The Global Catalogue of Microorganisms (GCM) 10K type strain sequencing project: providing services to taxonomists for standard genome sequencing and annotation.</title>
        <authorList>
            <consortium name="The Broad Institute Genomics Platform"/>
            <consortium name="The Broad Institute Genome Sequencing Center for Infectious Disease"/>
            <person name="Wu L."/>
            <person name="Ma J."/>
        </authorList>
    </citation>
    <scope>NUCLEOTIDE SEQUENCE [LARGE SCALE GENOMIC DNA]</scope>
    <source>
        <strain evidence="3">CGMCC 1.1927</strain>
    </source>
</reference>
<gene>
    <name evidence="2" type="ORF">GCM10011577_24210</name>
</gene>
<keyword evidence="1" id="KW-0732">Signal</keyword>
<name>A0ABQ1XPT4_9MICC</name>
<evidence type="ECO:0000313" key="3">
    <source>
        <dbReference type="Proteomes" id="UP000596938"/>
    </source>
</evidence>
<evidence type="ECO:0000256" key="1">
    <source>
        <dbReference type="SAM" id="SignalP"/>
    </source>
</evidence>
<evidence type="ECO:0008006" key="4">
    <source>
        <dbReference type="Google" id="ProtNLM"/>
    </source>
</evidence>
<keyword evidence="3" id="KW-1185">Reference proteome</keyword>
<comment type="caution">
    <text evidence="2">The sequence shown here is derived from an EMBL/GenBank/DDBJ whole genome shotgun (WGS) entry which is preliminary data.</text>
</comment>
<feature type="chain" id="PRO_5046612712" description="Lipoprotein" evidence="1">
    <location>
        <begin position="23"/>
        <end position="144"/>
    </location>
</feature>
<dbReference type="EMBL" id="BMKU01000006">
    <property type="protein sequence ID" value="GGG99834.1"/>
    <property type="molecule type" value="Genomic_DNA"/>
</dbReference>
<sequence length="144" mass="15750">MKNRIFTTVAIAAALLVLPACSGYQGIAAVHREMDARDNLPADVRNSSPDQPFDFRLLVEDAGVKYFAAESEDFTKACIAVYPVDEPDQWSIGCSDGITHDREIVTVGHVGQPTAKLVTTGFDTRALEDSGWKKIHDNVLIGRM</sequence>
<protein>
    <recommendedName>
        <fullName evidence="4">Lipoprotein</fullName>
    </recommendedName>
</protein>
<feature type="signal peptide" evidence="1">
    <location>
        <begin position="1"/>
        <end position="22"/>
    </location>
</feature>
<organism evidence="2 3">
    <name type="scientific">Pseudarthrobacter polychromogenes</name>
    <dbReference type="NCBI Taxonomy" id="1676"/>
    <lineage>
        <taxon>Bacteria</taxon>
        <taxon>Bacillati</taxon>
        <taxon>Actinomycetota</taxon>
        <taxon>Actinomycetes</taxon>
        <taxon>Micrococcales</taxon>
        <taxon>Micrococcaceae</taxon>
        <taxon>Pseudarthrobacter</taxon>
    </lineage>
</organism>
<accession>A0ABQ1XPT4</accession>
<proteinExistence type="predicted"/>
<dbReference type="Proteomes" id="UP000596938">
    <property type="component" value="Unassembled WGS sequence"/>
</dbReference>
<dbReference type="RefSeq" id="WP_188811317.1">
    <property type="nucleotide sequence ID" value="NZ_BAAAWV010000001.1"/>
</dbReference>